<organism evidence="1 2">
    <name type="scientific">Parasphingopyxis marina</name>
    <dbReference type="NCBI Taxonomy" id="2761622"/>
    <lineage>
        <taxon>Bacteria</taxon>
        <taxon>Pseudomonadati</taxon>
        <taxon>Pseudomonadota</taxon>
        <taxon>Alphaproteobacteria</taxon>
        <taxon>Sphingomonadales</taxon>
        <taxon>Sphingomonadaceae</taxon>
        <taxon>Parasphingopyxis</taxon>
    </lineage>
</organism>
<name>A0A842I009_9SPHN</name>
<proteinExistence type="predicted"/>
<dbReference type="RefSeq" id="WP_185800324.1">
    <property type="nucleotide sequence ID" value="NZ_JACJVJ010000001.1"/>
</dbReference>
<protein>
    <submittedName>
        <fullName evidence="1">Uncharacterized protein</fullName>
    </submittedName>
</protein>
<dbReference type="EMBL" id="JACJVJ010000001">
    <property type="protein sequence ID" value="MBC2777094.1"/>
    <property type="molecule type" value="Genomic_DNA"/>
</dbReference>
<comment type="caution">
    <text evidence="1">The sequence shown here is derived from an EMBL/GenBank/DDBJ whole genome shotgun (WGS) entry which is preliminary data.</text>
</comment>
<accession>A0A842I009</accession>
<gene>
    <name evidence="1" type="ORF">H6P80_05600</name>
</gene>
<dbReference type="AlphaFoldDB" id="A0A842I009"/>
<reference evidence="1 2" key="1">
    <citation type="submission" date="2020-08" db="EMBL/GenBank/DDBJ databases">
        <title>Draft genome sequence of Parasphingopyxis sp. GrpM-11.</title>
        <authorList>
            <person name="Oh J."/>
            <person name="Roh D.-H."/>
        </authorList>
    </citation>
    <scope>NUCLEOTIDE SEQUENCE [LARGE SCALE GENOMIC DNA]</scope>
    <source>
        <strain evidence="1 2">GrpM-11</strain>
    </source>
</reference>
<dbReference type="Proteomes" id="UP000564378">
    <property type="component" value="Unassembled WGS sequence"/>
</dbReference>
<sequence length="58" mass="5686">MNNEMGFHQRVLAIVAAAAVSSMCVLGTIGPVQAGPNGAPMQVAANATPAGQAHGDIA</sequence>
<evidence type="ECO:0000313" key="1">
    <source>
        <dbReference type="EMBL" id="MBC2777094.1"/>
    </source>
</evidence>
<evidence type="ECO:0000313" key="2">
    <source>
        <dbReference type="Proteomes" id="UP000564378"/>
    </source>
</evidence>
<keyword evidence="2" id="KW-1185">Reference proteome</keyword>